<evidence type="ECO:0000313" key="1">
    <source>
        <dbReference type="EMBL" id="KAF6485519.1"/>
    </source>
</evidence>
<reference evidence="1 2" key="1">
    <citation type="journal article" date="2020" name="Nature">
        <title>Six reference-quality genomes reveal evolution of bat adaptations.</title>
        <authorList>
            <person name="Jebb D."/>
            <person name="Huang Z."/>
            <person name="Pippel M."/>
            <person name="Hughes G.M."/>
            <person name="Lavrichenko K."/>
            <person name="Devanna P."/>
            <person name="Winkler S."/>
            <person name="Jermiin L.S."/>
            <person name="Skirmuntt E.C."/>
            <person name="Katzourakis A."/>
            <person name="Burkitt-Gray L."/>
            <person name="Ray D.A."/>
            <person name="Sullivan K.A.M."/>
            <person name="Roscito J.G."/>
            <person name="Kirilenko B.M."/>
            <person name="Davalos L.M."/>
            <person name="Corthals A.P."/>
            <person name="Power M.L."/>
            <person name="Jones G."/>
            <person name="Ransome R.D."/>
            <person name="Dechmann D.K.N."/>
            <person name="Locatelli A.G."/>
            <person name="Puechmaille S.J."/>
            <person name="Fedrigo O."/>
            <person name="Jarvis E.D."/>
            <person name="Hiller M."/>
            <person name="Vernes S.C."/>
            <person name="Myers E.W."/>
            <person name="Teeling E.C."/>
        </authorList>
    </citation>
    <scope>NUCLEOTIDE SEQUENCE [LARGE SCALE GENOMIC DNA]</scope>
    <source>
        <strain evidence="1">MRouAeg1</strain>
        <tissue evidence="1">Muscle</tissue>
    </source>
</reference>
<dbReference type="InterPro" id="IPR018154">
    <property type="entry name" value="TLV/ENV_coat_polyprotein"/>
</dbReference>
<organism evidence="1 2">
    <name type="scientific">Rousettus aegyptiacus</name>
    <name type="common">Egyptian fruit bat</name>
    <name type="synonym">Pteropus aegyptiacus</name>
    <dbReference type="NCBI Taxonomy" id="9407"/>
    <lineage>
        <taxon>Eukaryota</taxon>
        <taxon>Metazoa</taxon>
        <taxon>Chordata</taxon>
        <taxon>Craniata</taxon>
        <taxon>Vertebrata</taxon>
        <taxon>Euteleostomi</taxon>
        <taxon>Mammalia</taxon>
        <taxon>Eutheria</taxon>
        <taxon>Laurasiatheria</taxon>
        <taxon>Chiroptera</taxon>
        <taxon>Yinpterochiroptera</taxon>
        <taxon>Pteropodoidea</taxon>
        <taxon>Pteropodidae</taxon>
        <taxon>Rousettinae</taxon>
        <taxon>Rousettus</taxon>
    </lineage>
</organism>
<keyword evidence="2" id="KW-1185">Reference proteome</keyword>
<proteinExistence type="predicted"/>
<dbReference type="SUPFAM" id="SSF58069">
    <property type="entry name" value="Virus ectodomain"/>
    <property type="match status" value="1"/>
</dbReference>
<dbReference type="AlphaFoldDB" id="A0A7J8IMZ7"/>
<comment type="caution">
    <text evidence="1">The sequence shown here is derived from an EMBL/GenBank/DDBJ whole genome shotgun (WGS) entry which is preliminary data.</text>
</comment>
<protein>
    <submittedName>
        <fullName evidence="1">Uncharacterized protein</fullName>
    </submittedName>
</protein>
<accession>A0A7J8IMZ7</accession>
<dbReference type="Pfam" id="PF00429">
    <property type="entry name" value="TLV_coat"/>
    <property type="match status" value="2"/>
</dbReference>
<evidence type="ECO:0000313" key="2">
    <source>
        <dbReference type="Proteomes" id="UP000593571"/>
    </source>
</evidence>
<dbReference type="PANTHER" id="PTHR10424:SF82">
    <property type="entry name" value="ENVELOPE GLYCOPROTEIN-RELATED"/>
    <property type="match status" value="1"/>
</dbReference>
<dbReference type="Proteomes" id="UP000593571">
    <property type="component" value="Unassembled WGS sequence"/>
</dbReference>
<dbReference type="PANTHER" id="PTHR10424">
    <property type="entry name" value="VIRAL ENVELOPE PROTEIN"/>
    <property type="match status" value="1"/>
</dbReference>
<gene>
    <name evidence="1" type="ORF">HJG63_010689</name>
</gene>
<sequence>MDSSLPCEGSTRVDSSRRRVLKTKTQAYISITFCFFLFSSLAQAFNQPQPEAEGILITTIHKVLNKTTPNIGQDCWLCLNPKPPYYVRLKTSLNITEFSKLELQVDSLAEVALQNKRGLNFLFLKQDGLCTALGETCCFYVNNSRVIRKSLRLVQKNLDTREKQRLE</sequence>
<dbReference type="Gene3D" id="1.10.287.210">
    <property type="match status" value="1"/>
</dbReference>
<name>A0A7J8IMZ7_ROUAE</name>
<dbReference type="EMBL" id="JACASE010000003">
    <property type="protein sequence ID" value="KAF6485519.1"/>
    <property type="molecule type" value="Genomic_DNA"/>
</dbReference>